<protein>
    <recommendedName>
        <fullName evidence="3">SsrA-binding protein</fullName>
    </recommendedName>
    <alternativeName>
        <fullName evidence="3">Small protein B</fullName>
    </alternativeName>
</protein>
<evidence type="ECO:0000256" key="1">
    <source>
        <dbReference type="ARBA" id="ARBA00022490"/>
    </source>
</evidence>
<dbReference type="HAMAP" id="MF_00023">
    <property type="entry name" value="SmpB"/>
    <property type="match status" value="1"/>
</dbReference>
<evidence type="ECO:0000313" key="5">
    <source>
        <dbReference type="Proteomes" id="UP000229641"/>
    </source>
</evidence>
<dbReference type="SUPFAM" id="SSF74982">
    <property type="entry name" value="Small protein B (SmpB)"/>
    <property type="match status" value="1"/>
</dbReference>
<dbReference type="PANTHER" id="PTHR30308:SF2">
    <property type="entry name" value="SSRA-BINDING PROTEIN"/>
    <property type="match status" value="1"/>
</dbReference>
<dbReference type="NCBIfam" id="NF003843">
    <property type="entry name" value="PRK05422.1"/>
    <property type="match status" value="1"/>
</dbReference>
<comment type="function">
    <text evidence="3">Required for rescue of stalled ribosomes mediated by trans-translation. Binds to transfer-messenger RNA (tmRNA), required for stable association of tmRNA with ribosomes. tmRNA and SmpB together mimic tRNA shape, replacing the anticodon stem-loop with SmpB. tmRNA is encoded by the ssrA gene; the 2 termini fold to resemble tRNA(Ala) and it encodes a 'tag peptide', a short internal open reading frame. During trans-translation Ala-aminoacylated tmRNA acts like a tRNA, entering the A-site of stalled ribosomes, displacing the stalled mRNA. The ribosome then switches to translate the ORF on the tmRNA; the nascent peptide is terminated with the 'tag peptide' encoded by the tmRNA and targeted for degradation. The ribosome is freed to recommence translation, which seems to be the essential function of trans-translation.</text>
</comment>
<evidence type="ECO:0000313" key="4">
    <source>
        <dbReference type="EMBL" id="PIQ88599.1"/>
    </source>
</evidence>
<dbReference type="EMBL" id="PCWA01000096">
    <property type="protein sequence ID" value="PIQ88599.1"/>
    <property type="molecule type" value="Genomic_DNA"/>
</dbReference>
<dbReference type="InterPro" id="IPR000037">
    <property type="entry name" value="SsrA-bd_prot"/>
</dbReference>
<dbReference type="GO" id="GO:0003723">
    <property type="term" value="F:RNA binding"/>
    <property type="evidence" value="ECO:0007669"/>
    <property type="project" value="UniProtKB-UniRule"/>
</dbReference>
<dbReference type="NCBIfam" id="TIGR00086">
    <property type="entry name" value="smpB"/>
    <property type="match status" value="1"/>
</dbReference>
<dbReference type="Proteomes" id="UP000229641">
    <property type="component" value="Unassembled WGS sequence"/>
</dbReference>
<name>A0A2H0LVZ4_9BACT</name>
<dbReference type="InterPro" id="IPR020081">
    <property type="entry name" value="SsrA-bd_prot_CS"/>
</dbReference>
<dbReference type="GO" id="GO:0070930">
    <property type="term" value="P:trans-translation-dependent protein tagging"/>
    <property type="evidence" value="ECO:0007669"/>
    <property type="project" value="TreeGrafter"/>
</dbReference>
<keyword evidence="2 3" id="KW-0694">RNA-binding</keyword>
<dbReference type="Gene3D" id="2.40.280.10">
    <property type="match status" value="1"/>
</dbReference>
<evidence type="ECO:0000256" key="3">
    <source>
        <dbReference type="HAMAP-Rule" id="MF_00023"/>
    </source>
</evidence>
<dbReference type="GO" id="GO:0070929">
    <property type="term" value="P:trans-translation"/>
    <property type="evidence" value="ECO:0007669"/>
    <property type="project" value="UniProtKB-UniRule"/>
</dbReference>
<reference evidence="4 5" key="1">
    <citation type="submission" date="2017-09" db="EMBL/GenBank/DDBJ databases">
        <title>Depth-based differentiation of microbial function through sediment-hosted aquifers and enrichment of novel symbionts in the deep terrestrial subsurface.</title>
        <authorList>
            <person name="Probst A.J."/>
            <person name="Ladd B."/>
            <person name="Jarett J.K."/>
            <person name="Geller-Mcgrath D.E."/>
            <person name="Sieber C.M."/>
            <person name="Emerson J.B."/>
            <person name="Anantharaman K."/>
            <person name="Thomas B.C."/>
            <person name="Malmstrom R."/>
            <person name="Stieglmeier M."/>
            <person name="Klingl A."/>
            <person name="Woyke T."/>
            <person name="Ryan C.M."/>
            <person name="Banfield J.F."/>
        </authorList>
    </citation>
    <scope>NUCLEOTIDE SEQUENCE [LARGE SCALE GENOMIC DNA]</scope>
    <source>
        <strain evidence="4">CG11_big_fil_rev_8_21_14_0_20_42_13</strain>
    </source>
</reference>
<sequence length="151" mass="17698">MTMKTPVISNRRAYHDYHIFEKFECGIALSGSEVKSLREARAALGDSFARIDNGEIFLHNVHIDTFDKTGSFKEDTRRVRKLLLHKKEIGKLFNQVTQKALLLIPLRMYFNNRGIVKVELGLSKGKKLYDKRETIKRRDSELEMKRAMRRK</sequence>
<gene>
    <name evidence="3" type="primary">smpB</name>
    <name evidence="4" type="ORF">COV72_07655</name>
</gene>
<dbReference type="CDD" id="cd09294">
    <property type="entry name" value="SmpB"/>
    <property type="match status" value="1"/>
</dbReference>
<dbReference type="Pfam" id="PF01668">
    <property type="entry name" value="SmpB"/>
    <property type="match status" value="1"/>
</dbReference>
<dbReference type="AlphaFoldDB" id="A0A2H0LVZ4"/>
<proteinExistence type="inferred from homology"/>
<dbReference type="PANTHER" id="PTHR30308">
    <property type="entry name" value="TMRNA-BINDING COMPONENT OF TRANS-TRANSLATION TAGGING COMPLEX"/>
    <property type="match status" value="1"/>
</dbReference>
<keyword evidence="1 3" id="KW-0963">Cytoplasm</keyword>
<accession>A0A2H0LVZ4</accession>
<comment type="similarity">
    <text evidence="3">Belongs to the SmpB family.</text>
</comment>
<organism evidence="4 5">
    <name type="scientific">Candidatus Ghiorseimicrobium undicola</name>
    <dbReference type="NCBI Taxonomy" id="1974746"/>
    <lineage>
        <taxon>Bacteria</taxon>
        <taxon>Pseudomonadati</taxon>
        <taxon>Candidatus Omnitrophota</taxon>
        <taxon>Candidatus Ghiorseimicrobium</taxon>
    </lineage>
</organism>
<dbReference type="GO" id="GO:0005829">
    <property type="term" value="C:cytosol"/>
    <property type="evidence" value="ECO:0007669"/>
    <property type="project" value="TreeGrafter"/>
</dbReference>
<evidence type="ECO:0000256" key="2">
    <source>
        <dbReference type="ARBA" id="ARBA00022884"/>
    </source>
</evidence>
<comment type="subcellular location">
    <subcellularLocation>
        <location evidence="3">Cytoplasm</location>
    </subcellularLocation>
    <text evidence="3">The tmRNA-SmpB complex associates with stalled 70S ribosomes.</text>
</comment>
<dbReference type="PROSITE" id="PS01317">
    <property type="entry name" value="SSRP"/>
    <property type="match status" value="1"/>
</dbReference>
<dbReference type="InterPro" id="IPR023620">
    <property type="entry name" value="SmpB"/>
</dbReference>
<comment type="caution">
    <text evidence="4">The sequence shown here is derived from an EMBL/GenBank/DDBJ whole genome shotgun (WGS) entry which is preliminary data.</text>
</comment>